<name>A0A0V0ZRF5_9BILA</name>
<dbReference type="AlphaFoldDB" id="A0A0V0ZRF5"/>
<dbReference type="EMBL" id="JYDQ01000101">
    <property type="protein sequence ID" value="KRY15160.1"/>
    <property type="molecule type" value="Genomic_DNA"/>
</dbReference>
<reference evidence="1 2" key="1">
    <citation type="submission" date="2015-01" db="EMBL/GenBank/DDBJ databases">
        <title>Evolution of Trichinella species and genotypes.</title>
        <authorList>
            <person name="Korhonen P.K."/>
            <person name="Edoardo P."/>
            <person name="Giuseppe L.R."/>
            <person name="Gasser R.B."/>
        </authorList>
    </citation>
    <scope>NUCLEOTIDE SEQUENCE [LARGE SCALE GENOMIC DNA]</scope>
    <source>
        <strain evidence="1">ISS2496</strain>
    </source>
</reference>
<gene>
    <name evidence="1" type="ORF">T12_12498</name>
</gene>
<proteinExistence type="predicted"/>
<dbReference type="OrthoDB" id="10426947at2759"/>
<keyword evidence="2" id="KW-1185">Reference proteome</keyword>
<comment type="caution">
    <text evidence="1">The sequence shown here is derived from an EMBL/GenBank/DDBJ whole genome shotgun (WGS) entry which is preliminary data.</text>
</comment>
<evidence type="ECO:0000313" key="2">
    <source>
        <dbReference type="Proteomes" id="UP000054783"/>
    </source>
</evidence>
<protein>
    <submittedName>
        <fullName evidence="1">Uncharacterized protein</fullName>
    </submittedName>
</protein>
<dbReference type="Proteomes" id="UP000054783">
    <property type="component" value="Unassembled WGS sequence"/>
</dbReference>
<evidence type="ECO:0000313" key="1">
    <source>
        <dbReference type="EMBL" id="KRY15160.1"/>
    </source>
</evidence>
<sequence length="139" mass="15146">MACPAQTLIGQSALLARCPIADATCPQCTQRQQLLLQPWSTRSPHGTVTVALLEAGQQTAARSFETANFHCCVPSRSARDIVCSNNCFEDVVRIKGRRSASLIIRRSIFAMREPSICAVTQSAAAKYQRAGLVVNLLRK</sequence>
<organism evidence="1 2">
    <name type="scientific">Trichinella patagoniensis</name>
    <dbReference type="NCBI Taxonomy" id="990121"/>
    <lineage>
        <taxon>Eukaryota</taxon>
        <taxon>Metazoa</taxon>
        <taxon>Ecdysozoa</taxon>
        <taxon>Nematoda</taxon>
        <taxon>Enoplea</taxon>
        <taxon>Dorylaimia</taxon>
        <taxon>Trichinellida</taxon>
        <taxon>Trichinellidae</taxon>
        <taxon>Trichinella</taxon>
    </lineage>
</organism>
<accession>A0A0V0ZRF5</accession>